<evidence type="ECO:0000313" key="2">
    <source>
        <dbReference type="EMBL" id="WMV54307.1"/>
    </source>
</evidence>
<sequence>MRRDKVDWWVIIKTKPVGRIEIDNLLDVAYQNEVATVQQQVNVELETTLEHPQHISEEVSNDEIMINVEEAINEDGENDSFDNEEYDNENETTEEK</sequence>
<name>A0AAF0UX27_SOLVR</name>
<proteinExistence type="predicted"/>
<protein>
    <submittedName>
        <fullName evidence="2">Uncharacterized protein</fullName>
    </submittedName>
</protein>
<dbReference type="EMBL" id="CP133622">
    <property type="protein sequence ID" value="WMV54307.1"/>
    <property type="molecule type" value="Genomic_DNA"/>
</dbReference>
<keyword evidence="3" id="KW-1185">Reference proteome</keyword>
<accession>A0AAF0UX27</accession>
<feature type="region of interest" description="Disordered" evidence="1">
    <location>
        <begin position="72"/>
        <end position="96"/>
    </location>
</feature>
<dbReference type="Proteomes" id="UP001234989">
    <property type="component" value="Chromosome 11"/>
</dbReference>
<organism evidence="2 3">
    <name type="scientific">Solanum verrucosum</name>
    <dbReference type="NCBI Taxonomy" id="315347"/>
    <lineage>
        <taxon>Eukaryota</taxon>
        <taxon>Viridiplantae</taxon>
        <taxon>Streptophyta</taxon>
        <taxon>Embryophyta</taxon>
        <taxon>Tracheophyta</taxon>
        <taxon>Spermatophyta</taxon>
        <taxon>Magnoliopsida</taxon>
        <taxon>eudicotyledons</taxon>
        <taxon>Gunneridae</taxon>
        <taxon>Pentapetalae</taxon>
        <taxon>asterids</taxon>
        <taxon>lamiids</taxon>
        <taxon>Solanales</taxon>
        <taxon>Solanaceae</taxon>
        <taxon>Solanoideae</taxon>
        <taxon>Solaneae</taxon>
        <taxon>Solanum</taxon>
    </lineage>
</organism>
<reference evidence="2" key="1">
    <citation type="submission" date="2023-08" db="EMBL/GenBank/DDBJ databases">
        <title>A de novo genome assembly of Solanum verrucosum Schlechtendal, a Mexican diploid species geographically isolated from the other diploid A-genome species in potato relatives.</title>
        <authorList>
            <person name="Hosaka K."/>
        </authorList>
    </citation>
    <scope>NUCLEOTIDE SEQUENCE</scope>
    <source>
        <tissue evidence="2">Young leaves</tissue>
    </source>
</reference>
<evidence type="ECO:0000256" key="1">
    <source>
        <dbReference type="SAM" id="MobiDB-lite"/>
    </source>
</evidence>
<dbReference type="AlphaFoldDB" id="A0AAF0UX27"/>
<evidence type="ECO:0000313" key="3">
    <source>
        <dbReference type="Proteomes" id="UP001234989"/>
    </source>
</evidence>
<gene>
    <name evidence="2" type="ORF">MTR67_047692</name>
</gene>